<protein>
    <submittedName>
        <fullName evidence="1">Uncharacterized protein</fullName>
    </submittedName>
</protein>
<comment type="caution">
    <text evidence="1">The sequence shown here is derived from an EMBL/GenBank/DDBJ whole genome shotgun (WGS) entry which is preliminary data.</text>
</comment>
<name>A0ABY2LDQ1_9LEPT</name>
<sequence length="225" mass="26217">MKLMPQPATLSQLRKQIVRSYIPLIDSVGIIKFKDELSSYGVVGFFKNANFLTGKLIYSDSQHNREGFLIVLNVERAFLVKYSKILNIDGFEFFYFNRKSNILTLESFGIGCIKSYSRKGVEPISKRILNLGSNKKSLKDFSKLMKIPEFKNIKYCGNRLSFSKKEFDMLENFNELANIYKREIIERQSLLNFDSNLSKSFVWRCRGIINNMFLNLQQIEKIIVV</sequence>
<proteinExistence type="predicted"/>
<keyword evidence="2" id="KW-1185">Reference proteome</keyword>
<gene>
    <name evidence="1" type="ORF">EHQ26_10650</name>
</gene>
<accession>A0ABY2LDQ1</accession>
<dbReference type="RefSeq" id="WP_135749988.1">
    <property type="nucleotide sequence ID" value="NZ_RQFL01000024.1"/>
</dbReference>
<evidence type="ECO:0000313" key="2">
    <source>
        <dbReference type="Proteomes" id="UP000297918"/>
    </source>
</evidence>
<dbReference type="Proteomes" id="UP000297918">
    <property type="component" value="Unassembled WGS sequence"/>
</dbReference>
<dbReference type="EMBL" id="RQFL01000024">
    <property type="protein sequence ID" value="TGK90600.1"/>
    <property type="molecule type" value="Genomic_DNA"/>
</dbReference>
<reference evidence="2" key="1">
    <citation type="journal article" date="2019" name="PLoS Negl. Trop. Dis.">
        <title>Revisiting the worldwide diversity of Leptospira species in the environment.</title>
        <authorList>
            <person name="Vincent A.T."/>
            <person name="Schiettekatte O."/>
            <person name="Bourhy P."/>
            <person name="Veyrier F.J."/>
            <person name="Picardeau M."/>
        </authorList>
    </citation>
    <scope>NUCLEOTIDE SEQUENCE [LARGE SCALE GENOMIC DNA]</scope>
    <source>
        <strain evidence="2">201800281</strain>
    </source>
</reference>
<evidence type="ECO:0000313" key="1">
    <source>
        <dbReference type="EMBL" id="TGK90600.1"/>
    </source>
</evidence>
<organism evidence="1 2">
    <name type="scientific">Leptospira bourretii</name>
    <dbReference type="NCBI Taxonomy" id="2484962"/>
    <lineage>
        <taxon>Bacteria</taxon>
        <taxon>Pseudomonadati</taxon>
        <taxon>Spirochaetota</taxon>
        <taxon>Spirochaetia</taxon>
        <taxon>Leptospirales</taxon>
        <taxon>Leptospiraceae</taxon>
        <taxon>Leptospira</taxon>
    </lineage>
</organism>